<dbReference type="EMBL" id="CP032427">
    <property type="protein sequence ID" value="AYC37863.1"/>
    <property type="molecule type" value="Genomic_DNA"/>
</dbReference>
<keyword evidence="9" id="KW-0575">Peroxidase</keyword>
<dbReference type="PANTHER" id="PTHR43429:SF1">
    <property type="entry name" value="NAD(P)H SULFUR OXIDOREDUCTASE (COA-DEPENDENT)"/>
    <property type="match status" value="1"/>
</dbReference>
<keyword evidence="4" id="KW-0274">FAD</keyword>
<dbReference type="GO" id="GO:0016692">
    <property type="term" value="F:NADH peroxidase activity"/>
    <property type="evidence" value="ECO:0007669"/>
    <property type="project" value="UniProtKB-EC"/>
</dbReference>
<evidence type="ECO:0000313" key="10">
    <source>
        <dbReference type="Proteomes" id="UP000265765"/>
    </source>
</evidence>
<dbReference type="Pfam" id="PF02852">
    <property type="entry name" value="Pyr_redox_dim"/>
    <property type="match status" value="1"/>
</dbReference>
<dbReference type="InterPro" id="IPR016156">
    <property type="entry name" value="FAD/NAD-linked_Rdtase_dimer_sf"/>
</dbReference>
<evidence type="ECO:0000313" key="9">
    <source>
        <dbReference type="EMBL" id="AYC37863.1"/>
    </source>
</evidence>
<reference evidence="9 10" key="1">
    <citation type="submission" date="2018-09" db="EMBL/GenBank/DDBJ databases">
        <title>Production of Trimethoprim by Streptomyces sp. 3E-1.</title>
        <authorList>
            <person name="Kang H.J."/>
            <person name="Kim S.B."/>
        </authorList>
    </citation>
    <scope>NUCLEOTIDE SEQUENCE [LARGE SCALE GENOMIC DNA]</scope>
    <source>
        <strain evidence="9 10">3E-1</strain>
    </source>
</reference>
<dbReference type="InterPro" id="IPR023753">
    <property type="entry name" value="FAD/NAD-binding_dom"/>
</dbReference>
<comment type="cofactor">
    <cofactor evidence="1">
        <name>FAD</name>
        <dbReference type="ChEBI" id="CHEBI:57692"/>
    </cofactor>
</comment>
<evidence type="ECO:0000256" key="1">
    <source>
        <dbReference type="ARBA" id="ARBA00001974"/>
    </source>
</evidence>
<keyword evidence="6" id="KW-0676">Redox-active center</keyword>
<evidence type="ECO:0000256" key="3">
    <source>
        <dbReference type="ARBA" id="ARBA00022630"/>
    </source>
</evidence>
<accession>A0AAI8PL40</accession>
<dbReference type="SUPFAM" id="SSF51905">
    <property type="entry name" value="FAD/NAD(P)-binding domain"/>
    <property type="match status" value="2"/>
</dbReference>
<evidence type="ECO:0000256" key="2">
    <source>
        <dbReference type="ARBA" id="ARBA00009130"/>
    </source>
</evidence>
<dbReference type="EC" id="1.11.1.1" evidence="9"/>
<dbReference type="PRINTS" id="PR00411">
    <property type="entry name" value="PNDRDTASEI"/>
</dbReference>
<feature type="domain" description="FAD/NAD(P)-binding" evidence="8">
    <location>
        <begin position="12"/>
        <end position="310"/>
    </location>
</feature>
<dbReference type="KEGG" id="sge:DWG14_02082"/>
<evidence type="ECO:0000259" key="8">
    <source>
        <dbReference type="Pfam" id="PF07992"/>
    </source>
</evidence>
<gene>
    <name evidence="9" type="primary">npr</name>
    <name evidence="9" type="ORF">DWG14_02082</name>
</gene>
<name>A0AAI8PL40_9ACTN</name>
<evidence type="ECO:0000256" key="6">
    <source>
        <dbReference type="ARBA" id="ARBA00023284"/>
    </source>
</evidence>
<dbReference type="Proteomes" id="UP000265765">
    <property type="component" value="Chromosome"/>
</dbReference>
<keyword evidence="3" id="KW-0285">Flavoprotein</keyword>
<dbReference type="InterPro" id="IPR004099">
    <property type="entry name" value="Pyr_nucl-diS_OxRdtase_dimer"/>
</dbReference>
<dbReference type="InterPro" id="IPR036188">
    <property type="entry name" value="FAD/NAD-bd_sf"/>
</dbReference>
<keyword evidence="5 9" id="KW-0560">Oxidoreductase</keyword>
<dbReference type="PRINTS" id="PR00368">
    <property type="entry name" value="FADPNR"/>
</dbReference>
<dbReference type="GeneID" id="91281028"/>
<evidence type="ECO:0000256" key="4">
    <source>
        <dbReference type="ARBA" id="ARBA00022827"/>
    </source>
</evidence>
<evidence type="ECO:0000259" key="7">
    <source>
        <dbReference type="Pfam" id="PF02852"/>
    </source>
</evidence>
<organism evidence="9 10">
    <name type="scientific">Streptomyces griseorubiginosus</name>
    <dbReference type="NCBI Taxonomy" id="67304"/>
    <lineage>
        <taxon>Bacteria</taxon>
        <taxon>Bacillati</taxon>
        <taxon>Actinomycetota</taxon>
        <taxon>Actinomycetes</taxon>
        <taxon>Kitasatosporales</taxon>
        <taxon>Streptomycetaceae</taxon>
        <taxon>Streptomyces</taxon>
    </lineage>
</organism>
<proteinExistence type="inferred from homology"/>
<dbReference type="RefSeq" id="WP_120050653.1">
    <property type="nucleotide sequence ID" value="NZ_CP032427.1"/>
</dbReference>
<dbReference type="AlphaFoldDB" id="A0AAI8PL40"/>
<dbReference type="PANTHER" id="PTHR43429">
    <property type="entry name" value="PYRIDINE NUCLEOTIDE-DISULFIDE OXIDOREDUCTASE DOMAIN-CONTAINING"/>
    <property type="match status" value="1"/>
</dbReference>
<comment type="similarity">
    <text evidence="2">Belongs to the class-III pyridine nucleotide-disulfide oxidoreductase family.</text>
</comment>
<evidence type="ECO:0000256" key="5">
    <source>
        <dbReference type="ARBA" id="ARBA00023002"/>
    </source>
</evidence>
<dbReference type="InterPro" id="IPR050260">
    <property type="entry name" value="FAD-bd_OxRdtase"/>
</dbReference>
<feature type="domain" description="Pyridine nucleotide-disulphide oxidoreductase dimerisation" evidence="7">
    <location>
        <begin position="344"/>
        <end position="446"/>
    </location>
</feature>
<protein>
    <submittedName>
        <fullName evidence="9">NADH peroxidase</fullName>
        <ecNumber evidence="9">1.11.1.1</ecNumber>
    </submittedName>
</protein>
<dbReference type="Pfam" id="PF07992">
    <property type="entry name" value="Pyr_redox_2"/>
    <property type="match status" value="1"/>
</dbReference>
<dbReference type="Gene3D" id="3.50.50.60">
    <property type="entry name" value="FAD/NAD(P)-binding domain"/>
    <property type="match status" value="2"/>
</dbReference>
<dbReference type="SUPFAM" id="SSF55424">
    <property type="entry name" value="FAD/NAD-linked reductases, dimerisation (C-terminal) domain"/>
    <property type="match status" value="1"/>
</dbReference>
<sequence>MDMSRVRDVRERLVVVGGDAAGMSAASQARRMQGPDELEIVAFERGHFTSYSACGIPYWVGGDVEERDQLIARTPQEHRDRGIDLRLRTEVVAIDVDRQRVRARDLDSGDESWTSYDKLVIATGARPIRPDMPGVDAEGVHGVQTLDDGQALIDTLARTRGRRAVVVGAGYIGVEMAEALIKRGYEVTVVNRGREPMSTLDPDMGRLVHRAMEGLGITMVNDTEVTKVLTGEDGRVRAVVTEDAEYPADVVVLGVGVRPETSLAKAAGLPLGGHGGLLTDLGMRVRGHENIWAGGDCVEVLDLVSGQERHIPLGTHANKHGQIIGMNVGGGYATFPGVVGTAVSKVCDLEIARTGLREKDARRVGLQFESVTIESTSRAGYYPGASPMTVKMLAERRTGRLLGVQIVGREGAGKRVDIAAVALTAGMTVERMTALDLGYAPPFSPVWDPVLVAARKAAAKVRAS</sequence>